<dbReference type="Proteomes" id="UP000032721">
    <property type="component" value="Chromosome"/>
</dbReference>
<sequence length="47" mass="5837">MPKVIVKYCRLEVQKSFLRLQTLTIMKIYLLVLWFIFCFLRKEYTYG</sequence>
<dbReference type="HOGENOM" id="CLU_3174902_0_0_6"/>
<proteinExistence type="predicted"/>
<reference evidence="2 3" key="1">
    <citation type="submission" date="2013-07" db="EMBL/GenBank/DDBJ databases">
        <authorList>
            <person name="Genoscope - CEA"/>
        </authorList>
    </citation>
    <scope>NUCLEOTIDE SEQUENCE [LARGE SCALE GENOMIC DNA]</scope>
    <source>
        <strain evidence="3">FRM16 / DSM 17909</strain>
    </source>
</reference>
<organism evidence="2 3">
    <name type="scientific">Xenorhabdus doucetiae</name>
    <dbReference type="NCBI Taxonomy" id="351671"/>
    <lineage>
        <taxon>Bacteria</taxon>
        <taxon>Pseudomonadati</taxon>
        <taxon>Pseudomonadota</taxon>
        <taxon>Gammaproteobacteria</taxon>
        <taxon>Enterobacterales</taxon>
        <taxon>Morganellaceae</taxon>
        <taxon>Xenorhabdus</taxon>
    </lineage>
</organism>
<accession>A0A068QPR5</accession>
<dbReference type="EMBL" id="FO704550">
    <property type="protein sequence ID" value="CDG16754.1"/>
    <property type="molecule type" value="Genomic_DNA"/>
</dbReference>
<evidence type="ECO:0000313" key="2">
    <source>
        <dbReference type="EMBL" id="CDG16754.1"/>
    </source>
</evidence>
<feature type="transmembrane region" description="Helical" evidence="1">
    <location>
        <begin position="20"/>
        <end position="40"/>
    </location>
</feature>
<name>A0A068QPR5_9GAMM</name>
<dbReference type="STRING" id="351671.XDD1_1051"/>
<evidence type="ECO:0000313" key="3">
    <source>
        <dbReference type="Proteomes" id="UP000032721"/>
    </source>
</evidence>
<protein>
    <submittedName>
        <fullName evidence="2">Uncharacterized protein</fullName>
    </submittedName>
</protein>
<keyword evidence="1" id="KW-0472">Membrane</keyword>
<keyword evidence="1" id="KW-0812">Transmembrane</keyword>
<evidence type="ECO:0000256" key="1">
    <source>
        <dbReference type="SAM" id="Phobius"/>
    </source>
</evidence>
<dbReference type="KEGG" id="xdo:XDD1_1051"/>
<keyword evidence="1" id="KW-1133">Transmembrane helix</keyword>
<dbReference type="AlphaFoldDB" id="A0A068QPR5"/>
<gene>
    <name evidence="2" type="ORF">XDD1_1051</name>
</gene>